<feature type="compositionally biased region" description="Basic and acidic residues" evidence="2">
    <location>
        <begin position="1"/>
        <end position="34"/>
    </location>
</feature>
<organism evidence="4 5">
    <name type="scientific">Streptomyces lannensis</name>
    <dbReference type="NCBI Taxonomy" id="766498"/>
    <lineage>
        <taxon>Bacteria</taxon>
        <taxon>Bacillati</taxon>
        <taxon>Actinomycetota</taxon>
        <taxon>Actinomycetes</taxon>
        <taxon>Kitasatosporales</taxon>
        <taxon>Streptomycetaceae</taxon>
        <taxon>Streptomyces</taxon>
    </lineage>
</organism>
<gene>
    <name evidence="4" type="ORF">GCM10022207_22050</name>
</gene>
<dbReference type="PROSITE" id="PS50889">
    <property type="entry name" value="S4"/>
    <property type="match status" value="1"/>
</dbReference>
<evidence type="ECO:0000256" key="2">
    <source>
        <dbReference type="SAM" id="MobiDB-lite"/>
    </source>
</evidence>
<evidence type="ECO:0000256" key="1">
    <source>
        <dbReference type="PROSITE-ProRule" id="PRU00182"/>
    </source>
</evidence>
<dbReference type="Pfam" id="PF01479">
    <property type="entry name" value="S4"/>
    <property type="match status" value="1"/>
</dbReference>
<name>A0ABP7JZ60_9ACTN</name>
<feature type="compositionally biased region" description="Basic and acidic residues" evidence="2">
    <location>
        <begin position="226"/>
        <end position="236"/>
    </location>
</feature>
<dbReference type="SMART" id="SM00363">
    <property type="entry name" value="S4"/>
    <property type="match status" value="1"/>
</dbReference>
<dbReference type="InterPro" id="IPR036986">
    <property type="entry name" value="S4_RNA-bd_sf"/>
</dbReference>
<feature type="domain" description="RNA-binding S4" evidence="3">
    <location>
        <begin position="83"/>
        <end position="146"/>
    </location>
</feature>
<feature type="region of interest" description="Disordered" evidence="2">
    <location>
        <begin position="1"/>
        <end position="61"/>
    </location>
</feature>
<dbReference type="EMBL" id="BAAAZA010000005">
    <property type="protein sequence ID" value="GAA3858217.1"/>
    <property type="molecule type" value="Genomic_DNA"/>
</dbReference>
<comment type="caution">
    <text evidence="4">The sequence shown here is derived from an EMBL/GenBank/DDBJ whole genome shotgun (WGS) entry which is preliminary data.</text>
</comment>
<reference evidence="5" key="1">
    <citation type="journal article" date="2019" name="Int. J. Syst. Evol. Microbiol.">
        <title>The Global Catalogue of Microorganisms (GCM) 10K type strain sequencing project: providing services to taxonomists for standard genome sequencing and annotation.</title>
        <authorList>
            <consortium name="The Broad Institute Genomics Platform"/>
            <consortium name="The Broad Institute Genome Sequencing Center for Infectious Disease"/>
            <person name="Wu L."/>
            <person name="Ma J."/>
        </authorList>
    </citation>
    <scope>NUCLEOTIDE SEQUENCE [LARGE SCALE GENOMIC DNA]</scope>
    <source>
        <strain evidence="5">JCM 16578</strain>
    </source>
</reference>
<protein>
    <submittedName>
        <fullName evidence="4">RNA-binding S4 domain-containing protein</fullName>
    </submittedName>
</protein>
<sequence length="243" mass="25528">MASVRADDDRTGRTVADRESGVGPDRGAEDRRDTGTSGTSRASDASGPEDTGPGAADGQAMDAKTAAAVAVAKAAGPSNGESVRIDSWIWSVRLVKTRSIGADACKGGHVRVNGERVKPAYAVRVGDEVRLRHEGRERVIVVRQLIRKRVGAPVAVQCYIDNSPPPPPREAVAPAGIRDRGAGRPTKRDRREMERLRGLGAAPGGFAEALRAQGQGRSQNRSAGRRPSEGRGRADDQGGAEGL</sequence>
<proteinExistence type="predicted"/>
<dbReference type="InterPro" id="IPR002942">
    <property type="entry name" value="S4_RNA-bd"/>
</dbReference>
<keyword evidence="1" id="KW-0694">RNA-binding</keyword>
<dbReference type="CDD" id="cd00165">
    <property type="entry name" value="S4"/>
    <property type="match status" value="1"/>
</dbReference>
<evidence type="ECO:0000313" key="5">
    <source>
        <dbReference type="Proteomes" id="UP001501563"/>
    </source>
</evidence>
<evidence type="ECO:0000313" key="4">
    <source>
        <dbReference type="EMBL" id="GAA3858217.1"/>
    </source>
</evidence>
<keyword evidence="5" id="KW-1185">Reference proteome</keyword>
<feature type="region of interest" description="Disordered" evidence="2">
    <location>
        <begin position="160"/>
        <end position="243"/>
    </location>
</feature>
<accession>A0ABP7JZ60</accession>
<dbReference type="SUPFAM" id="SSF55174">
    <property type="entry name" value="Alpha-L RNA-binding motif"/>
    <property type="match status" value="1"/>
</dbReference>
<evidence type="ECO:0000259" key="3">
    <source>
        <dbReference type="SMART" id="SM00363"/>
    </source>
</evidence>
<dbReference type="Gene3D" id="3.10.290.10">
    <property type="entry name" value="RNA-binding S4 domain"/>
    <property type="match status" value="1"/>
</dbReference>
<dbReference type="Proteomes" id="UP001501563">
    <property type="component" value="Unassembled WGS sequence"/>
</dbReference>